<dbReference type="AlphaFoldDB" id="A0A5P5X5D8"/>
<dbReference type="EMBL" id="MK473647">
    <property type="protein sequence ID" value="QFF90458.1"/>
    <property type="molecule type" value="Genomic_DNA"/>
</dbReference>
<reference evidence="1" key="1">
    <citation type="journal article" date="2019" name="Int. J. Food Microbiol.">
        <title>Developing a novel molecular serotyping system based on capsular polysaccharide synthesis gene clusters of Vibrio parahaemolyticus.</title>
        <authorList>
            <person name="Pang Y."/>
            <person name="Guo X."/>
            <person name="Tian X."/>
            <person name="Liu F."/>
            <person name="Wang L."/>
            <person name="Wu J."/>
            <person name="Zhang S."/>
            <person name="Li S."/>
            <person name="Liu B."/>
        </authorList>
    </citation>
    <scope>NUCLEOTIDE SEQUENCE</scope>
    <source>
        <strain evidence="1">G3557</strain>
    </source>
</reference>
<name>A0A5P5X5D8_VIBPH</name>
<evidence type="ECO:0000313" key="1">
    <source>
        <dbReference type="EMBL" id="QFF90458.1"/>
    </source>
</evidence>
<protein>
    <recommendedName>
        <fullName evidence="2">WavE lipopolysaccharide synthesis</fullName>
    </recommendedName>
</protein>
<sequence>MQRKIACFISGPYRYCDLVLEQLDRHFTKENLDFDVFIHLWSHDSSDKSRGGEININTIKNNEKVKALLIQDPLSEEECISEIKSITGKFSYSYPQYIGHSPVNNVIGMFKGINELYNYLKNKEILNDYSHILRMRTDISISKDALNINLDEDLVLVSNNPYIEKEKISDHTMLVPTKLFFNIWGWHDSFIKDFAASSYNPELYLGKKFKKMNIKYRSFLNRFSDYNVIYETPKSLDPRFIKNCKSKREVFERRLSKLEIFDVVMIYSKIYITRSLAYRVLRRVLEK</sequence>
<proteinExistence type="predicted"/>
<accession>A0A5P5X5D8</accession>
<evidence type="ECO:0008006" key="2">
    <source>
        <dbReference type="Google" id="ProtNLM"/>
    </source>
</evidence>
<organism evidence="1">
    <name type="scientific">Vibrio parahaemolyticus</name>
    <dbReference type="NCBI Taxonomy" id="670"/>
    <lineage>
        <taxon>Bacteria</taxon>
        <taxon>Pseudomonadati</taxon>
        <taxon>Pseudomonadota</taxon>
        <taxon>Gammaproteobacteria</taxon>
        <taxon>Vibrionales</taxon>
        <taxon>Vibrionaceae</taxon>
        <taxon>Vibrio</taxon>
    </lineage>
</organism>